<dbReference type="PROSITE" id="PS51318">
    <property type="entry name" value="TAT"/>
    <property type="match status" value="1"/>
</dbReference>
<gene>
    <name evidence="3" type="ORF">FH607_011200</name>
</gene>
<dbReference type="InterPro" id="IPR050727">
    <property type="entry name" value="GH43_arabinanases"/>
</dbReference>
<dbReference type="PANTHER" id="PTHR43301:SF3">
    <property type="entry name" value="ARABINAN ENDO-1,5-ALPHA-L-ARABINOSIDASE A-RELATED"/>
    <property type="match status" value="1"/>
</dbReference>
<reference evidence="3" key="1">
    <citation type="submission" date="2019-10" db="EMBL/GenBank/DDBJ databases">
        <title>Nonomuraea sp. nov., isolated from Phyllanthus amarus.</title>
        <authorList>
            <person name="Klykleung N."/>
            <person name="Tanasupawat S."/>
        </authorList>
    </citation>
    <scope>NUCLEOTIDE SEQUENCE [LARGE SCALE GENOMIC DNA]</scope>
    <source>
        <strain evidence="3">3MP-10</strain>
    </source>
</reference>
<dbReference type="Pfam" id="PF05270">
    <property type="entry name" value="AbfB"/>
    <property type="match status" value="1"/>
</dbReference>
<protein>
    <submittedName>
        <fullName evidence="3">Alpha-L-arabinofuranosidase</fullName>
    </submittedName>
</protein>
<feature type="signal peptide" evidence="1">
    <location>
        <begin position="1"/>
        <end position="27"/>
    </location>
</feature>
<dbReference type="GO" id="GO:0046373">
    <property type="term" value="P:L-arabinose metabolic process"/>
    <property type="evidence" value="ECO:0007669"/>
    <property type="project" value="InterPro"/>
</dbReference>
<dbReference type="CDD" id="cd08983">
    <property type="entry name" value="GH43_Bt3655-like"/>
    <property type="match status" value="1"/>
</dbReference>
<proteinExistence type="predicted"/>
<dbReference type="GO" id="GO:0046556">
    <property type="term" value="F:alpha-L-arabinofuranosidase activity"/>
    <property type="evidence" value="ECO:0007669"/>
    <property type="project" value="InterPro"/>
</dbReference>
<dbReference type="Gene3D" id="2.115.10.20">
    <property type="entry name" value="Glycosyl hydrolase domain, family 43"/>
    <property type="match status" value="1"/>
</dbReference>
<evidence type="ECO:0000256" key="1">
    <source>
        <dbReference type="SAM" id="SignalP"/>
    </source>
</evidence>
<feature type="chain" id="PRO_5024374466" evidence="1">
    <location>
        <begin position="28"/>
        <end position="462"/>
    </location>
</feature>
<evidence type="ECO:0000313" key="3">
    <source>
        <dbReference type="EMBL" id="KAB8166389.1"/>
    </source>
</evidence>
<keyword evidence="4" id="KW-1185">Reference proteome</keyword>
<comment type="caution">
    <text evidence="3">The sequence shown here is derived from an EMBL/GenBank/DDBJ whole genome shotgun (WGS) entry which is preliminary data.</text>
</comment>
<dbReference type="EMBL" id="VDLY02000006">
    <property type="protein sequence ID" value="KAB8166389.1"/>
    <property type="molecule type" value="Genomic_DNA"/>
</dbReference>
<dbReference type="OrthoDB" id="9758923at2"/>
<feature type="domain" description="Alpha-L-arabinofuranosidase B arabinose-binding" evidence="2">
    <location>
        <begin position="327"/>
        <end position="460"/>
    </location>
</feature>
<keyword evidence="1" id="KW-0732">Signal</keyword>
<dbReference type="InterPro" id="IPR007934">
    <property type="entry name" value="AbfB_ABD"/>
</dbReference>
<name>A0A5N6AEW4_9ACTN</name>
<evidence type="ECO:0000259" key="2">
    <source>
        <dbReference type="Pfam" id="PF05270"/>
    </source>
</evidence>
<dbReference type="SUPFAM" id="SSF110221">
    <property type="entry name" value="AbfB domain"/>
    <property type="match status" value="1"/>
</dbReference>
<accession>A0A5N6AEW4</accession>
<dbReference type="Gene3D" id="2.80.10.50">
    <property type="match status" value="1"/>
</dbReference>
<dbReference type="InterPro" id="IPR023296">
    <property type="entry name" value="Glyco_hydro_beta-prop_sf"/>
</dbReference>
<dbReference type="SUPFAM" id="SSF75005">
    <property type="entry name" value="Arabinanase/levansucrase/invertase"/>
    <property type="match status" value="1"/>
</dbReference>
<dbReference type="AlphaFoldDB" id="A0A5N6AEW4"/>
<sequence>MPTRRTLLATALAASAASVLPAGAVQARTSSAAATAYAMAYFKESPNETDDSYALHLAVSTDGLNWTPLNQNDPVATPTAGTQGLRDPFLQRRQDGTFAVLATDLKGRVFDQNNQYIHVWDSADLTSFTGYRRVHLHDLATHAWAPTSFWDPARGAYAVVYSAHNGTRDVFLVNYTTDFVTMGPPEVYFDPGFGVLDGYVLPRAGAFYLAYKNLDTGYLHVARSPDGAPNTYTTLTGGLRQGQAIEAPILVASPTDETFWLWGDSFSPSNAVFYAWGSADLDGDTWSPLNQRDYTAPISAKHAGITPITEAEYGTLVARWGEPRWRRLKSYNHPDRYVRHANHVARLDPFPLEPPADQQWRLVPGLADPGGTSFESVNLPGSYLRHVDFALRLAPQDGTALFAEDATFHAEPGLADSAWVSFRSHNHPDRYVRHQGFLLRLDPIDPAAPQAAREDATFRITP</sequence>
<dbReference type="InterPro" id="IPR006311">
    <property type="entry name" value="TAT_signal"/>
</dbReference>
<dbReference type="InterPro" id="IPR036195">
    <property type="entry name" value="AbfB_ABD_sf"/>
</dbReference>
<evidence type="ECO:0000313" key="4">
    <source>
        <dbReference type="Proteomes" id="UP000314251"/>
    </source>
</evidence>
<dbReference type="PANTHER" id="PTHR43301">
    <property type="entry name" value="ARABINAN ENDO-1,5-ALPHA-L-ARABINOSIDASE"/>
    <property type="match status" value="1"/>
</dbReference>
<dbReference type="CDD" id="cd23399">
    <property type="entry name" value="beta-trefoil_ABD_ABFB"/>
    <property type="match status" value="1"/>
</dbReference>
<organism evidence="3 4">
    <name type="scientific">Streptomyces mimosae</name>
    <dbReference type="NCBI Taxonomy" id="2586635"/>
    <lineage>
        <taxon>Bacteria</taxon>
        <taxon>Bacillati</taxon>
        <taxon>Actinomycetota</taxon>
        <taxon>Actinomycetes</taxon>
        <taxon>Kitasatosporales</taxon>
        <taxon>Streptomycetaceae</taxon>
        <taxon>Streptomyces</taxon>
    </lineage>
</organism>
<dbReference type="Proteomes" id="UP000314251">
    <property type="component" value="Unassembled WGS sequence"/>
</dbReference>
<dbReference type="RefSeq" id="WP_139667513.1">
    <property type="nucleotide sequence ID" value="NZ_VDLY02000006.1"/>
</dbReference>